<evidence type="ECO:0000256" key="4">
    <source>
        <dbReference type="SAM" id="MobiDB-lite"/>
    </source>
</evidence>
<feature type="chain" id="PRO_5009115840" evidence="5">
    <location>
        <begin position="22"/>
        <end position="397"/>
    </location>
</feature>
<keyword evidence="5" id="KW-0732">Signal</keyword>
<evidence type="ECO:0000259" key="6">
    <source>
        <dbReference type="PROSITE" id="PS50240"/>
    </source>
</evidence>
<feature type="signal peptide" evidence="5">
    <location>
        <begin position="1"/>
        <end position="21"/>
    </location>
</feature>
<dbReference type="PROSITE" id="PS50240">
    <property type="entry name" value="TRYPSIN_DOM"/>
    <property type="match status" value="1"/>
</dbReference>
<evidence type="ECO:0000256" key="2">
    <source>
        <dbReference type="ARBA" id="ARBA00022525"/>
    </source>
</evidence>
<dbReference type="SMART" id="SM00020">
    <property type="entry name" value="Tryp_SPc"/>
    <property type="match status" value="1"/>
</dbReference>
<accession>A0A1E1WVY3</accession>
<keyword evidence="3" id="KW-1015">Disulfide bond</keyword>
<sequence>MKYLTVLRGWYILSVIGYVVAQEDEAPDPKLGGTDYESDIPNPGLNPSPDPVPSQNANCLCVPYYQCKDGEIIDDGTGIIDARKKPPPEEELPLDQHYEPPFCGAFHVCCKAPESSTALPYEHRCGIRNPSGINSRILSPGNKGESDFGEWPWQAAILKVEGKVNLFQCGGVVIDQKHILTVAHCVFHYKGLNQYPLKVRLGEWDTQKTDEFLAHEDYNVEAIITHPEFRNNSLWNDVAILTLDRSIIFVPHIDSICLPNYKDIYEGQTCVVTGWGKDAYKGGTYSNILKEVNIPVLDNPKCQELLRQTRLGRFYKLHEGFICAGGEKGVDSCKGDGGGPLVCYRPDGTYALAGLVSWGIDCGMPGVPGVYVRVQKYLDWIVQSTEGRLEDYWPLSE</sequence>
<dbReference type="InterPro" id="IPR001314">
    <property type="entry name" value="Peptidase_S1A"/>
</dbReference>
<dbReference type="AlphaFoldDB" id="A0A1E1WVY3"/>
<reference evidence="7" key="1">
    <citation type="submission" date="2015-08" db="EMBL/GenBank/DDBJ databases">
        <title>Proteomic endorsed transcriptomic profile of the venom gland from Tityus obscurus.</title>
        <authorList>
            <person name="Oliveira U.C."/>
            <person name="Nishiyama M.Y.Jr."/>
            <person name="Santos M.B."/>
            <person name="Silva A.P."/>
            <person name="Chalkidis H.M."/>
            <person name="Imberg A.S."/>
            <person name="Candido D.M."/>
            <person name="Yamanouye N."/>
            <person name="Dorce V.A."/>
            <person name="Junqueira-de-Azevedo I.L."/>
        </authorList>
    </citation>
    <scope>NUCLEOTIDE SEQUENCE</scope>
    <source>
        <tissue evidence="7">Telson</tissue>
    </source>
</reference>
<name>A0A1E1WVY3_TITOB</name>
<evidence type="ECO:0000256" key="5">
    <source>
        <dbReference type="SAM" id="SignalP"/>
    </source>
</evidence>
<dbReference type="SUPFAM" id="SSF50494">
    <property type="entry name" value="Trypsin-like serine proteases"/>
    <property type="match status" value="1"/>
</dbReference>
<evidence type="ECO:0000256" key="3">
    <source>
        <dbReference type="ARBA" id="ARBA00023157"/>
    </source>
</evidence>
<dbReference type="CDD" id="cd00190">
    <property type="entry name" value="Tryp_SPc"/>
    <property type="match status" value="1"/>
</dbReference>
<comment type="subcellular location">
    <subcellularLocation>
        <location evidence="1">Secreted</location>
    </subcellularLocation>
</comment>
<dbReference type="Pfam" id="PF18322">
    <property type="entry name" value="CLIP_1"/>
    <property type="match status" value="1"/>
</dbReference>
<dbReference type="InterPro" id="IPR009003">
    <property type="entry name" value="Peptidase_S1_PA"/>
</dbReference>
<proteinExistence type="predicted"/>
<dbReference type="Pfam" id="PF00089">
    <property type="entry name" value="Trypsin"/>
    <property type="match status" value="1"/>
</dbReference>
<dbReference type="GO" id="GO:0004252">
    <property type="term" value="F:serine-type endopeptidase activity"/>
    <property type="evidence" value="ECO:0007669"/>
    <property type="project" value="InterPro"/>
</dbReference>
<dbReference type="InterPro" id="IPR041515">
    <property type="entry name" value="PPAF-2-like_Clip"/>
</dbReference>
<dbReference type="PRINTS" id="PR00722">
    <property type="entry name" value="CHYMOTRYPSIN"/>
</dbReference>
<keyword evidence="2" id="KW-0964">Secreted</keyword>
<feature type="domain" description="Peptidase S1" evidence="6">
    <location>
        <begin position="138"/>
        <end position="386"/>
    </location>
</feature>
<feature type="region of interest" description="Disordered" evidence="4">
    <location>
        <begin position="29"/>
        <end position="51"/>
    </location>
</feature>
<dbReference type="EMBL" id="GEMQ01000041">
    <property type="protein sequence ID" value="JAT91148.1"/>
    <property type="molecule type" value="Transcribed_RNA"/>
</dbReference>
<dbReference type="FunFam" id="2.40.10.10:FF:000038">
    <property type="entry name" value="Serine protease"/>
    <property type="match status" value="1"/>
</dbReference>
<dbReference type="PANTHER" id="PTHR24258">
    <property type="entry name" value="SERINE PROTEASE-RELATED"/>
    <property type="match status" value="1"/>
</dbReference>
<protein>
    <submittedName>
        <fullName evidence="7">Putative serine proteinase</fullName>
    </submittedName>
</protein>
<evidence type="ECO:0000256" key="1">
    <source>
        <dbReference type="ARBA" id="ARBA00004613"/>
    </source>
</evidence>
<evidence type="ECO:0000313" key="7">
    <source>
        <dbReference type="EMBL" id="JAT91148.1"/>
    </source>
</evidence>
<dbReference type="InterPro" id="IPR043504">
    <property type="entry name" value="Peptidase_S1_PA_chymotrypsin"/>
</dbReference>
<dbReference type="Gene3D" id="2.40.10.10">
    <property type="entry name" value="Trypsin-like serine proteases"/>
    <property type="match status" value="1"/>
</dbReference>
<organism evidence="7">
    <name type="scientific">Tityus obscurus</name>
    <name type="common">Amazonian scorpion</name>
    <name type="synonym">Tityus cambridgei</name>
    <dbReference type="NCBI Taxonomy" id="1221240"/>
    <lineage>
        <taxon>Eukaryota</taxon>
        <taxon>Metazoa</taxon>
        <taxon>Ecdysozoa</taxon>
        <taxon>Arthropoda</taxon>
        <taxon>Chelicerata</taxon>
        <taxon>Arachnida</taxon>
        <taxon>Scorpiones</taxon>
        <taxon>Buthida</taxon>
        <taxon>Buthoidea</taxon>
        <taxon>Buthidae</taxon>
        <taxon>Tityus</taxon>
    </lineage>
</organism>
<dbReference type="InterPro" id="IPR001254">
    <property type="entry name" value="Trypsin_dom"/>
</dbReference>
<dbReference type="GO" id="GO:0006508">
    <property type="term" value="P:proteolysis"/>
    <property type="evidence" value="ECO:0007669"/>
    <property type="project" value="InterPro"/>
</dbReference>
<dbReference type="PANTHER" id="PTHR24258:SF116">
    <property type="entry name" value="FI16631P1-RELATED"/>
    <property type="match status" value="1"/>
</dbReference>
<dbReference type="GO" id="GO:0005576">
    <property type="term" value="C:extracellular region"/>
    <property type="evidence" value="ECO:0007669"/>
    <property type="project" value="UniProtKB-SubCell"/>
</dbReference>